<dbReference type="GO" id="GO:0016607">
    <property type="term" value="C:nuclear speck"/>
    <property type="evidence" value="ECO:0007669"/>
    <property type="project" value="UniProtKB-SubCell"/>
</dbReference>
<evidence type="ECO:0000256" key="3">
    <source>
        <dbReference type="ARBA" id="ARBA00022737"/>
    </source>
</evidence>
<reference evidence="11" key="2">
    <citation type="submission" date="2020-10" db="UniProtKB">
        <authorList>
            <consortium name="WormBaseParasite"/>
        </authorList>
    </citation>
    <scope>IDENTIFICATION</scope>
</reference>
<dbReference type="PROSITE" id="PS00028">
    <property type="entry name" value="ZINC_FINGER_C2H2_1"/>
    <property type="match status" value="2"/>
</dbReference>
<keyword evidence="3" id="KW-0677">Repeat</keyword>
<evidence type="ECO:0000256" key="4">
    <source>
        <dbReference type="ARBA" id="ARBA00022771"/>
    </source>
</evidence>
<feature type="compositionally biased region" description="Basic and acidic residues" evidence="8">
    <location>
        <begin position="15"/>
        <end position="30"/>
    </location>
</feature>
<proteinExistence type="predicted"/>
<feature type="domain" description="C2H2-type" evidence="9">
    <location>
        <begin position="174"/>
        <end position="202"/>
    </location>
</feature>
<protein>
    <submittedName>
        <fullName evidence="11">C2H2-type domain-containing protein</fullName>
    </submittedName>
</protein>
<dbReference type="InterPro" id="IPR013087">
    <property type="entry name" value="Znf_C2H2_type"/>
</dbReference>
<sequence>MDVAAFGATSSSPEYTHDHLDELDPSRTPRGETPTSSTSSMPPNVTHKLEPTSPGSEVGGSGGKEASSDASTSDSPPPVGMSVSPTALGGSSGSGFGVLSGGGGSGDASGSLDVGTSFSCVSCHRKFPTAKLLQSHNQAFHTDKSFICETCGKAFRFRSNLAEHRSVHTAMKPFVCKFCGKSSRLKGNLTKHILKHHKKEQSDYIGTDEIIINKKGKKSVKDPIAVEFLENSMYVATNGARAPSIAESISGSSTPMSAIGATSLMTTTGCAMNYQPQSIEEQQRNFLLSIGVEPESLNVKAESPESDSSIGSHNRTTNELLEKCNAYANMDVDPSPSASADTTADIFAQLAAESSSMGGASSAAAAVATLASMVANNNNSIASRSGNMVPLATSTPKIFDEANLLAALQVASTAFSTPSSSGASSGKKTQCPECGKHMRKPKDLVTHLSTIHRKSPEAISQVVGSLSNTSTSSTDSGLLQNTQSFSTSGGTGSGSPTHTGDYGMAKLTDEVKNTNKMLAEMKAARNFATIITTVNTMDARIGRLEKQLEMVLSTLYTLVQLQAGPLAAKK</sequence>
<comment type="subcellular location">
    <subcellularLocation>
        <location evidence="1">Nucleus speckle</location>
    </subcellularLocation>
</comment>
<evidence type="ECO:0000256" key="1">
    <source>
        <dbReference type="ARBA" id="ARBA00004324"/>
    </source>
</evidence>
<keyword evidence="10" id="KW-1185">Reference proteome</keyword>
<dbReference type="WBParaSite" id="Pan_g7244.t1">
    <property type="protein sequence ID" value="Pan_g7244.t1"/>
    <property type="gene ID" value="Pan_g7244"/>
</dbReference>
<evidence type="ECO:0000313" key="11">
    <source>
        <dbReference type="WBParaSite" id="Pan_g7244.t1"/>
    </source>
</evidence>
<feature type="region of interest" description="Disordered" evidence="8">
    <location>
        <begin position="462"/>
        <end position="503"/>
    </location>
</feature>
<evidence type="ECO:0000256" key="8">
    <source>
        <dbReference type="SAM" id="MobiDB-lite"/>
    </source>
</evidence>
<evidence type="ECO:0000313" key="10">
    <source>
        <dbReference type="Proteomes" id="UP000492821"/>
    </source>
</evidence>
<dbReference type="PANTHER" id="PTHR24388:SF54">
    <property type="entry name" value="PROTEIN ESCARGOT"/>
    <property type="match status" value="1"/>
</dbReference>
<feature type="domain" description="C2H2-type" evidence="9">
    <location>
        <begin position="118"/>
        <end position="146"/>
    </location>
</feature>
<keyword evidence="5" id="KW-0862">Zinc</keyword>
<feature type="domain" description="C2H2-type" evidence="9">
    <location>
        <begin position="429"/>
        <end position="457"/>
    </location>
</feature>
<evidence type="ECO:0000259" key="9">
    <source>
        <dbReference type="PROSITE" id="PS50157"/>
    </source>
</evidence>
<dbReference type="Gene3D" id="3.30.160.60">
    <property type="entry name" value="Classic Zinc Finger"/>
    <property type="match status" value="2"/>
</dbReference>
<accession>A0A7E4W835</accession>
<evidence type="ECO:0000256" key="5">
    <source>
        <dbReference type="ARBA" id="ARBA00022833"/>
    </source>
</evidence>
<dbReference type="InterPro" id="IPR036236">
    <property type="entry name" value="Znf_C2H2_sf"/>
</dbReference>
<feature type="region of interest" description="Disordered" evidence="8">
    <location>
        <begin position="416"/>
        <end position="440"/>
    </location>
</feature>
<evidence type="ECO:0000256" key="2">
    <source>
        <dbReference type="ARBA" id="ARBA00022723"/>
    </source>
</evidence>
<feature type="compositionally biased region" description="Low complexity" evidence="8">
    <location>
        <begin position="416"/>
        <end position="429"/>
    </location>
</feature>
<dbReference type="PANTHER" id="PTHR24388">
    <property type="entry name" value="ZINC FINGER PROTEIN"/>
    <property type="match status" value="1"/>
</dbReference>
<dbReference type="GO" id="GO:0000981">
    <property type="term" value="F:DNA-binding transcription factor activity, RNA polymerase II-specific"/>
    <property type="evidence" value="ECO:0007669"/>
    <property type="project" value="TreeGrafter"/>
</dbReference>
<dbReference type="AlphaFoldDB" id="A0A7E4W835"/>
<organism evidence="10 11">
    <name type="scientific">Panagrellus redivivus</name>
    <name type="common">Microworm</name>
    <dbReference type="NCBI Taxonomy" id="6233"/>
    <lineage>
        <taxon>Eukaryota</taxon>
        <taxon>Metazoa</taxon>
        <taxon>Ecdysozoa</taxon>
        <taxon>Nematoda</taxon>
        <taxon>Chromadorea</taxon>
        <taxon>Rhabditida</taxon>
        <taxon>Tylenchina</taxon>
        <taxon>Panagrolaimomorpha</taxon>
        <taxon>Panagrolaimoidea</taxon>
        <taxon>Panagrolaimidae</taxon>
        <taxon>Panagrellus</taxon>
    </lineage>
</organism>
<dbReference type="SMART" id="SM00355">
    <property type="entry name" value="ZnF_C2H2"/>
    <property type="match status" value="4"/>
</dbReference>
<dbReference type="Proteomes" id="UP000492821">
    <property type="component" value="Unassembled WGS sequence"/>
</dbReference>
<dbReference type="Pfam" id="PF00096">
    <property type="entry name" value="zf-C2H2"/>
    <property type="match status" value="2"/>
</dbReference>
<keyword evidence="4 7" id="KW-0863">Zinc-finger</keyword>
<feature type="compositionally biased region" description="Low complexity" evidence="8">
    <location>
        <begin position="465"/>
        <end position="500"/>
    </location>
</feature>
<feature type="compositionally biased region" description="Low complexity" evidence="8">
    <location>
        <begin position="33"/>
        <end position="43"/>
    </location>
</feature>
<dbReference type="PROSITE" id="PS50157">
    <property type="entry name" value="ZINC_FINGER_C2H2_2"/>
    <property type="match status" value="4"/>
</dbReference>
<feature type="domain" description="C2H2-type" evidence="9">
    <location>
        <begin position="146"/>
        <end position="173"/>
    </location>
</feature>
<keyword evidence="2" id="KW-0479">Metal-binding</keyword>
<dbReference type="SUPFAM" id="SSF57667">
    <property type="entry name" value="beta-beta-alpha zinc fingers"/>
    <property type="match status" value="1"/>
</dbReference>
<dbReference type="GO" id="GO:0008270">
    <property type="term" value="F:zinc ion binding"/>
    <property type="evidence" value="ECO:0007669"/>
    <property type="project" value="UniProtKB-KW"/>
</dbReference>
<evidence type="ECO:0000256" key="7">
    <source>
        <dbReference type="PROSITE-ProRule" id="PRU00042"/>
    </source>
</evidence>
<dbReference type="FunFam" id="3.30.160.60:FF:002484">
    <property type="entry name" value="Protein CBR-LSY-2"/>
    <property type="match status" value="1"/>
</dbReference>
<keyword evidence="6" id="KW-0539">Nucleus</keyword>
<evidence type="ECO:0000256" key="6">
    <source>
        <dbReference type="ARBA" id="ARBA00023242"/>
    </source>
</evidence>
<dbReference type="InterPro" id="IPR050527">
    <property type="entry name" value="Snail/Krueppel_Znf"/>
</dbReference>
<dbReference type="GO" id="GO:0000978">
    <property type="term" value="F:RNA polymerase II cis-regulatory region sequence-specific DNA binding"/>
    <property type="evidence" value="ECO:0007669"/>
    <property type="project" value="TreeGrafter"/>
</dbReference>
<name>A0A7E4W835_PANRE</name>
<reference evidence="10" key="1">
    <citation type="journal article" date="2013" name="Genetics">
        <title>The draft genome and transcriptome of Panagrellus redivivus are shaped by the harsh demands of a free-living lifestyle.</title>
        <authorList>
            <person name="Srinivasan J."/>
            <person name="Dillman A.R."/>
            <person name="Macchietto M.G."/>
            <person name="Heikkinen L."/>
            <person name="Lakso M."/>
            <person name="Fracchia K.M."/>
            <person name="Antoshechkin I."/>
            <person name="Mortazavi A."/>
            <person name="Wong G."/>
            <person name="Sternberg P.W."/>
        </authorList>
    </citation>
    <scope>NUCLEOTIDE SEQUENCE [LARGE SCALE GENOMIC DNA]</scope>
    <source>
        <strain evidence="10">MT8872</strain>
    </source>
</reference>
<feature type="region of interest" description="Disordered" evidence="8">
    <location>
        <begin position="1"/>
        <end position="88"/>
    </location>
</feature>